<reference evidence="4" key="1">
    <citation type="journal article" date="2015" name="Nature">
        <title>Complex archaea that bridge the gap between prokaryotes and eukaryotes.</title>
        <authorList>
            <person name="Spang A."/>
            <person name="Saw J.H."/>
            <person name="Jorgensen S.L."/>
            <person name="Zaremba-Niedzwiedzka K."/>
            <person name="Martijn J."/>
            <person name="Lind A.E."/>
            <person name="van Eijk R."/>
            <person name="Schleper C."/>
            <person name="Guy L."/>
            <person name="Ettema T.J."/>
        </authorList>
    </citation>
    <scope>NUCLEOTIDE SEQUENCE</scope>
</reference>
<dbReference type="PANTHER" id="PTHR38439:SF3">
    <property type="entry name" value="COPPER-RESISTANT CUPROPROTEIN COPI"/>
    <property type="match status" value="1"/>
</dbReference>
<proteinExistence type="predicted"/>
<dbReference type="AlphaFoldDB" id="A0A0F9RV17"/>
<dbReference type="InterPro" id="IPR008972">
    <property type="entry name" value="Cupredoxin"/>
</dbReference>
<sequence>MKNFLLTTALTMSLAAPAFAAGEHEASHGDMKSDEHAAMMVGMPGDASKVDRTIDVTLLENDEGQMLIESEDLNFKKGETIRFKITNKGELEHEFVLDTVERNAEHKEEMMEMAGMDMKHADPNRMILDAGASAEVVWTFSNDGAYEAACLIPGHYESGMHRKVSVGK</sequence>
<dbReference type="PANTHER" id="PTHR38439">
    <property type="entry name" value="AURACYANIN-B"/>
    <property type="match status" value="1"/>
</dbReference>
<dbReference type="GO" id="GO:0009055">
    <property type="term" value="F:electron transfer activity"/>
    <property type="evidence" value="ECO:0007669"/>
    <property type="project" value="InterPro"/>
</dbReference>
<comment type="caution">
    <text evidence="4">The sequence shown here is derived from an EMBL/GenBank/DDBJ whole genome shotgun (WGS) entry which is preliminary data.</text>
</comment>
<dbReference type="Pfam" id="PF00127">
    <property type="entry name" value="Copper-bind"/>
    <property type="match status" value="1"/>
</dbReference>
<keyword evidence="2" id="KW-0186">Copper</keyword>
<dbReference type="SUPFAM" id="SSF49503">
    <property type="entry name" value="Cupredoxins"/>
    <property type="match status" value="1"/>
</dbReference>
<accession>A0A0F9RV17</accession>
<feature type="domain" description="Blue (type 1) copper" evidence="3">
    <location>
        <begin position="59"/>
        <end position="166"/>
    </location>
</feature>
<name>A0A0F9RV17_9ZZZZ</name>
<keyword evidence="1" id="KW-0479">Metal-binding</keyword>
<organism evidence="4">
    <name type="scientific">marine sediment metagenome</name>
    <dbReference type="NCBI Taxonomy" id="412755"/>
    <lineage>
        <taxon>unclassified sequences</taxon>
        <taxon>metagenomes</taxon>
        <taxon>ecological metagenomes</taxon>
    </lineage>
</organism>
<dbReference type="InterPro" id="IPR000923">
    <property type="entry name" value="BlueCu_1"/>
</dbReference>
<protein>
    <recommendedName>
        <fullName evidence="3">Blue (type 1) copper domain-containing protein</fullName>
    </recommendedName>
</protein>
<dbReference type="InterPro" id="IPR050845">
    <property type="entry name" value="Cu-binding_ET"/>
</dbReference>
<evidence type="ECO:0000256" key="1">
    <source>
        <dbReference type="ARBA" id="ARBA00022723"/>
    </source>
</evidence>
<dbReference type="Gene3D" id="2.60.40.420">
    <property type="entry name" value="Cupredoxins - blue copper proteins"/>
    <property type="match status" value="1"/>
</dbReference>
<evidence type="ECO:0000313" key="4">
    <source>
        <dbReference type="EMBL" id="KKN53767.1"/>
    </source>
</evidence>
<gene>
    <name evidence="4" type="ORF">LCGC14_0599310</name>
</gene>
<evidence type="ECO:0000256" key="2">
    <source>
        <dbReference type="ARBA" id="ARBA00023008"/>
    </source>
</evidence>
<evidence type="ECO:0000259" key="3">
    <source>
        <dbReference type="Pfam" id="PF00127"/>
    </source>
</evidence>
<dbReference type="GO" id="GO:0005507">
    <property type="term" value="F:copper ion binding"/>
    <property type="evidence" value="ECO:0007669"/>
    <property type="project" value="InterPro"/>
</dbReference>
<dbReference type="EMBL" id="LAZR01000957">
    <property type="protein sequence ID" value="KKN53767.1"/>
    <property type="molecule type" value="Genomic_DNA"/>
</dbReference>